<feature type="compositionally biased region" description="Low complexity" evidence="7">
    <location>
        <begin position="1279"/>
        <end position="1299"/>
    </location>
</feature>
<dbReference type="Pfam" id="PF00072">
    <property type="entry name" value="Response_reg"/>
    <property type="match status" value="1"/>
</dbReference>
<dbReference type="PROSITE" id="PS50109">
    <property type="entry name" value="HIS_KIN"/>
    <property type="match status" value="1"/>
</dbReference>
<dbReference type="CDD" id="cd00130">
    <property type="entry name" value="PAS"/>
    <property type="match status" value="2"/>
</dbReference>
<dbReference type="PROSITE" id="PS50112">
    <property type="entry name" value="PAS"/>
    <property type="match status" value="1"/>
</dbReference>
<dbReference type="PRINTS" id="PR00344">
    <property type="entry name" value="BCTRLSENSOR"/>
</dbReference>
<dbReference type="SMART" id="SM00387">
    <property type="entry name" value="HATPase_c"/>
    <property type="match status" value="1"/>
</dbReference>
<accession>A0A0E9NFK7</accession>
<dbReference type="SMART" id="SM00091">
    <property type="entry name" value="PAS"/>
    <property type="match status" value="2"/>
</dbReference>
<dbReference type="PROSITE" id="PS50110">
    <property type="entry name" value="RESPONSE_REGULATORY"/>
    <property type="match status" value="1"/>
</dbReference>
<evidence type="ECO:0000313" key="14">
    <source>
        <dbReference type="Proteomes" id="UP000033140"/>
    </source>
</evidence>
<dbReference type="GO" id="GO:0000155">
    <property type="term" value="F:phosphorelay sensor kinase activity"/>
    <property type="evidence" value="ECO:0007669"/>
    <property type="project" value="InterPro"/>
</dbReference>
<dbReference type="InterPro" id="IPR036097">
    <property type="entry name" value="HisK_dim/P_sf"/>
</dbReference>
<evidence type="ECO:0000259" key="12">
    <source>
        <dbReference type="PROSITE" id="PS50113"/>
    </source>
</evidence>
<feature type="compositionally biased region" description="Low complexity" evidence="7">
    <location>
        <begin position="50"/>
        <end position="64"/>
    </location>
</feature>
<dbReference type="InterPro" id="IPR036890">
    <property type="entry name" value="HATPase_C_sf"/>
</dbReference>
<evidence type="ECO:0000256" key="1">
    <source>
        <dbReference type="ARBA" id="ARBA00000085"/>
    </source>
</evidence>
<name>A0A0E9NFK7_SAICN</name>
<dbReference type="CDD" id="cd17546">
    <property type="entry name" value="REC_hyHK_CKI1_RcsC-like"/>
    <property type="match status" value="1"/>
</dbReference>
<reference evidence="13 14" key="2">
    <citation type="journal article" date="2014" name="J. Gen. Appl. Microbiol.">
        <title>The early diverging ascomycetous budding yeast Saitoella complicata has three histone deacetylases belonging to the Clr6, Hos2, and Rpd3 lineages.</title>
        <authorList>
            <person name="Nishida H."/>
            <person name="Matsumoto T."/>
            <person name="Kondo S."/>
            <person name="Hamamoto M."/>
            <person name="Yoshikawa H."/>
        </authorList>
    </citation>
    <scope>NUCLEOTIDE SEQUENCE [LARGE SCALE GENOMIC DNA]</scope>
    <source>
        <strain evidence="13 14">NRRL Y-17804</strain>
    </source>
</reference>
<dbReference type="SMART" id="SM00448">
    <property type="entry name" value="REC"/>
    <property type="match status" value="1"/>
</dbReference>
<evidence type="ECO:0000313" key="13">
    <source>
        <dbReference type="EMBL" id="GAO48624.1"/>
    </source>
</evidence>
<feature type="compositionally biased region" description="Low complexity" evidence="7">
    <location>
        <begin position="506"/>
        <end position="549"/>
    </location>
</feature>
<dbReference type="GO" id="GO:0009927">
    <property type="term" value="F:histidine phosphotransfer kinase activity"/>
    <property type="evidence" value="ECO:0007669"/>
    <property type="project" value="TreeGrafter"/>
</dbReference>
<feature type="region of interest" description="Disordered" evidence="7">
    <location>
        <begin position="304"/>
        <end position="332"/>
    </location>
</feature>
<dbReference type="SMART" id="SM00086">
    <property type="entry name" value="PAC"/>
    <property type="match status" value="2"/>
</dbReference>
<dbReference type="CDD" id="cd00082">
    <property type="entry name" value="HisKA"/>
    <property type="match status" value="1"/>
</dbReference>
<organism evidence="13 14">
    <name type="scientific">Saitoella complicata (strain BCRC 22490 / CBS 7301 / JCM 7358 / NBRC 10748 / NRRL Y-17804)</name>
    <dbReference type="NCBI Taxonomy" id="698492"/>
    <lineage>
        <taxon>Eukaryota</taxon>
        <taxon>Fungi</taxon>
        <taxon>Dikarya</taxon>
        <taxon>Ascomycota</taxon>
        <taxon>Taphrinomycotina</taxon>
        <taxon>Taphrinomycotina incertae sedis</taxon>
        <taxon>Saitoella</taxon>
    </lineage>
</organism>
<feature type="region of interest" description="Disordered" evidence="7">
    <location>
        <begin position="599"/>
        <end position="731"/>
    </location>
</feature>
<feature type="compositionally biased region" description="Low complexity" evidence="7">
    <location>
        <begin position="599"/>
        <end position="613"/>
    </location>
</feature>
<dbReference type="GO" id="GO:0005886">
    <property type="term" value="C:plasma membrane"/>
    <property type="evidence" value="ECO:0007669"/>
    <property type="project" value="TreeGrafter"/>
</dbReference>
<keyword evidence="8" id="KW-0812">Transmembrane</keyword>
<comment type="caution">
    <text evidence="13">The sequence shown here is derived from an EMBL/GenBank/DDBJ whole genome shotgun (WGS) entry which is preliminary data.</text>
</comment>
<dbReference type="Gene3D" id="3.30.450.20">
    <property type="entry name" value="PAS domain"/>
    <property type="match status" value="2"/>
</dbReference>
<dbReference type="PANTHER" id="PTHR43047:SF72">
    <property type="entry name" value="OSMOSENSING HISTIDINE PROTEIN KINASE SLN1"/>
    <property type="match status" value="1"/>
</dbReference>
<feature type="domain" description="PAC" evidence="12">
    <location>
        <begin position="939"/>
        <end position="993"/>
    </location>
</feature>
<feature type="compositionally biased region" description="Pro residues" evidence="7">
    <location>
        <begin position="1402"/>
        <end position="1413"/>
    </location>
</feature>
<dbReference type="CDD" id="cd16922">
    <property type="entry name" value="HATPase_EvgS-ArcB-TorS-like"/>
    <property type="match status" value="1"/>
</dbReference>
<feature type="modified residue" description="4-aspartylphosphate" evidence="6">
    <location>
        <position position="1634"/>
    </location>
</feature>
<dbReference type="InterPro" id="IPR004358">
    <property type="entry name" value="Sig_transdc_His_kin-like_C"/>
</dbReference>
<dbReference type="PANTHER" id="PTHR43047">
    <property type="entry name" value="TWO-COMPONENT HISTIDINE PROTEIN KINASE"/>
    <property type="match status" value="1"/>
</dbReference>
<feature type="compositionally biased region" description="Low complexity" evidence="7">
    <location>
        <begin position="623"/>
        <end position="633"/>
    </location>
</feature>
<dbReference type="SUPFAM" id="SSF55785">
    <property type="entry name" value="PYP-like sensor domain (PAS domain)"/>
    <property type="match status" value="2"/>
</dbReference>
<dbReference type="STRING" id="698492.A0A0E9NFK7"/>
<dbReference type="Proteomes" id="UP000033140">
    <property type="component" value="Unassembled WGS sequence"/>
</dbReference>
<evidence type="ECO:0000256" key="4">
    <source>
        <dbReference type="ARBA" id="ARBA00022679"/>
    </source>
</evidence>
<dbReference type="Gene3D" id="3.30.565.10">
    <property type="entry name" value="Histidine kinase-like ATPase, C-terminal domain"/>
    <property type="match status" value="1"/>
</dbReference>
<feature type="transmembrane region" description="Helical" evidence="8">
    <location>
        <begin position="1727"/>
        <end position="1758"/>
    </location>
</feature>
<dbReference type="Gene3D" id="3.40.50.2300">
    <property type="match status" value="1"/>
</dbReference>
<evidence type="ECO:0000259" key="11">
    <source>
        <dbReference type="PROSITE" id="PS50112"/>
    </source>
</evidence>
<dbReference type="Pfam" id="PF02518">
    <property type="entry name" value="HATPase_c"/>
    <property type="match status" value="1"/>
</dbReference>
<dbReference type="InterPro" id="IPR003594">
    <property type="entry name" value="HATPase_dom"/>
</dbReference>
<evidence type="ECO:0000256" key="6">
    <source>
        <dbReference type="PROSITE-ProRule" id="PRU00169"/>
    </source>
</evidence>
<sequence length="1763" mass="190721">MPDKKPPDLTQLKDAVNAHLMRAQTTIRKKSRLSETMTAAAVSHNTTPDSLGSISSLSSNNSTSYPFPYTATPTQQPKSETPTPRGAPNGFPGPTNQHGNPLFPAPNIYDLTLRLNSAIGIELFWKSVVDILVENYCAERVTLAIPNDLTDVENVPWGLKATYDGATDFAAPTSGGGATSTSPPQGVPSEANIMDPSVPFENEPDDDTTPTTGMPDQSRPPLPNRSRGPSVNLPTGMRGKVHRALLPLEDGDEPLIDNIGVARVIERGRPVVLSREYRDINTFLERGQGQTTSPAHIELKQDQLKQRQERIASKAAEKDANKGTPQKPLRNPMEEYFSEKPTSARKNVMASLSSHLHQPFPPQRSASYEEYEQAMLSPWSSSPAPSPAVHTDSNRNPFFESPMVEEEAFCPSELSPVYTPYEQVYTIGMESAHSVIHVPLIHPTSAKPVSGASGTVPIGILSFLSKVIPYPQNLVDSLDSFAPLIATSLSQALSHSNILHQLAYAPRQPSQSTSGSSPAASRARSYSRTDSLDSSPALASSPSFSSSSSVGERASWEGMAGIAAGMLSPNVAMLGTPLSAGEVSGDSYFSRVRRPVAVRAPASSSSVLSSAASNAGDLNVPVASGSSRGSASSDDLPTPKLSDKKMEDVKEDGNGQEEQETSPGRRVASATSRRRKARRPASLLHSHGASTSATLSGGFGSGSVPAERPVHNGGRRSMSTGSSSSGRGEMPVPSARLLKVIVDSIPVHVFTASPQTGKITWINARSLAYRGQTAGEVMKDFWGALHPDDRDSYVSGWKEAIAKGVGHARQVRMRRFDGVYRWFMTRAVPLRDSRGAVVHWFGTSMDIHEQKLAEQDAARQAETAASEGKYRSLAEASPQIVFAATPSQGITYANTQWFRYTGGSFEATVRLGFISFVHPDDRLKCALPAGVCPTKDAPFSSELRLRKHDGEYRWHLIKCVCVEGSSGNGEDDLWFGTCTDINDHKLLEQKLKETNEAAQRAMESKTRFLSNMSHEIRTPLIGITGMVGFLMDSQLTLEQLDYAHTIQQSADALLSVINDILDLSKVEAGMMKLTSESFNVRSMVEDANELLSTMATAKGLELNYVVEENVPAIISGDRIRLRQVVLNVIGNAIKFTSSGEVFSRVSVAKDADVGADEILLNFEVHDTGPGFDKKDEQYMFKPFSQIDTSSTRKHGGTGLGLVISRQLIELHGGKMTCSSVKGVGSTFFFSAKFKLAETVATAAKNSAEPDAWELCNTDPPATRPMASPGKGNTSDNTVPSLSQGSSASSGWSSVSSNPVSAAMKDQNSVLADAFAVTPPAKTHQPIRDIGATQRALQISMPPKPDPSSMKLALPTPVKQRVAEYVAETTGQNKAARTLRPSNVPSTPSSSGESTATVTDKPSGPPKSSPPTPPMYNILVIAEQPYGRMAIQHHIRMTLPKTIPAAIATSNSFRSAYDIVTKKSPTIFSHIVISLPEQSEVNKLLQALSKAAAYANTMCIVLTTPIQRSSILDGCGDAAKILGDRLQFIFKPVKPSKFSVIFDPQSERNESTDMKRQSAQQVVAHQKEVFKSMEDEVGGKGHKVLLVEDNPVNQKVMQRFLLKVGLEVEIASDGVECVQTYLNKPHGYYSLILCDLHMPRKDGFEATREIRDWEQTNLPPGVAQVPIVALSANVMSDVAERCTASGFTSYVSKPVDFSTLKDTIHQVRRKIFSSLAWHIIAAVIESGYFVVLSILFSFLLFALGSVSGIYCGNMFFAFFQREDR</sequence>
<dbReference type="InterPro" id="IPR035965">
    <property type="entry name" value="PAS-like_dom_sf"/>
</dbReference>
<dbReference type="InterPro" id="IPR011006">
    <property type="entry name" value="CheY-like_superfamily"/>
</dbReference>
<comment type="catalytic activity">
    <reaction evidence="1">
        <text>ATP + protein L-histidine = ADP + protein N-phospho-L-histidine.</text>
        <dbReference type="EC" id="2.7.13.3"/>
    </reaction>
</comment>
<feature type="domain" description="Histidine kinase" evidence="9">
    <location>
        <begin position="1011"/>
        <end position="1235"/>
    </location>
</feature>
<dbReference type="SMART" id="SM00388">
    <property type="entry name" value="HisKA"/>
    <property type="match status" value="1"/>
</dbReference>
<feature type="compositionally biased region" description="Polar residues" evidence="7">
    <location>
        <begin position="1368"/>
        <end position="1399"/>
    </location>
</feature>
<feature type="compositionally biased region" description="Polar residues" evidence="7">
    <location>
        <begin position="71"/>
        <end position="82"/>
    </location>
</feature>
<evidence type="ECO:0000256" key="7">
    <source>
        <dbReference type="SAM" id="MobiDB-lite"/>
    </source>
</evidence>
<keyword evidence="8" id="KW-0472">Membrane</keyword>
<reference evidence="13 14" key="3">
    <citation type="journal article" date="2015" name="Genome Announc.">
        <title>Draft Genome Sequence of the Archiascomycetous Yeast Saitoella complicata.</title>
        <authorList>
            <person name="Yamauchi K."/>
            <person name="Kondo S."/>
            <person name="Hamamoto M."/>
            <person name="Takahashi Y."/>
            <person name="Ogura Y."/>
            <person name="Hayashi T."/>
            <person name="Nishida H."/>
        </authorList>
    </citation>
    <scope>NUCLEOTIDE SEQUENCE [LARGE SCALE GENOMIC DNA]</scope>
    <source>
        <strain evidence="13 14">NRRL Y-17804</strain>
    </source>
</reference>
<dbReference type="NCBIfam" id="TIGR00229">
    <property type="entry name" value="sensory_box"/>
    <property type="match status" value="2"/>
</dbReference>
<evidence type="ECO:0000259" key="10">
    <source>
        <dbReference type="PROSITE" id="PS50110"/>
    </source>
</evidence>
<dbReference type="OMA" id="WGQKATF"/>
<evidence type="ECO:0000256" key="2">
    <source>
        <dbReference type="ARBA" id="ARBA00012438"/>
    </source>
</evidence>
<feature type="region of interest" description="Disordered" evidence="7">
    <location>
        <begin position="1246"/>
        <end position="1299"/>
    </location>
</feature>
<protein>
    <recommendedName>
        <fullName evidence="2">histidine kinase</fullName>
        <ecNumber evidence="2">2.7.13.3</ecNumber>
    </recommendedName>
</protein>
<dbReference type="InterPro" id="IPR013655">
    <property type="entry name" value="PAS_fold_3"/>
</dbReference>
<feature type="region of interest" description="Disordered" evidence="7">
    <location>
        <begin position="27"/>
        <end position="101"/>
    </location>
</feature>
<reference evidence="13 14" key="1">
    <citation type="journal article" date="2011" name="J. Gen. Appl. Microbiol.">
        <title>Draft genome sequencing of the enigmatic yeast Saitoella complicata.</title>
        <authorList>
            <person name="Nishida H."/>
            <person name="Hamamoto M."/>
            <person name="Sugiyama J."/>
        </authorList>
    </citation>
    <scope>NUCLEOTIDE SEQUENCE [LARGE SCALE GENOMIC DNA]</scope>
    <source>
        <strain evidence="13 14">NRRL Y-17804</strain>
    </source>
</reference>
<proteinExistence type="predicted"/>
<dbReference type="InterPro" id="IPR003661">
    <property type="entry name" value="HisK_dim/P_dom"/>
</dbReference>
<keyword evidence="4" id="KW-0808">Transferase</keyword>
<feature type="compositionally biased region" description="Low complexity" evidence="7">
    <location>
        <begin position="715"/>
        <end position="728"/>
    </location>
</feature>
<gene>
    <name evidence="13" type="ORF">G7K_2794-t1</name>
</gene>
<dbReference type="InterPro" id="IPR000700">
    <property type="entry name" value="PAS-assoc_C"/>
</dbReference>
<evidence type="ECO:0000256" key="3">
    <source>
        <dbReference type="ARBA" id="ARBA00022553"/>
    </source>
</evidence>
<feature type="region of interest" description="Disordered" evidence="7">
    <location>
        <begin position="506"/>
        <end position="550"/>
    </location>
</feature>
<feature type="domain" description="Response regulatory" evidence="10">
    <location>
        <begin position="1582"/>
        <end position="1707"/>
    </location>
</feature>
<dbReference type="InterPro" id="IPR001789">
    <property type="entry name" value="Sig_transdc_resp-reg_receiver"/>
</dbReference>
<dbReference type="SUPFAM" id="SSF47384">
    <property type="entry name" value="Homodimeric domain of signal transducing histidine kinase"/>
    <property type="match status" value="1"/>
</dbReference>
<feature type="compositionally biased region" description="Basic and acidic residues" evidence="7">
    <location>
        <begin position="641"/>
        <end position="653"/>
    </location>
</feature>
<dbReference type="SUPFAM" id="SSF52172">
    <property type="entry name" value="CheY-like"/>
    <property type="match status" value="1"/>
</dbReference>
<evidence type="ECO:0000259" key="9">
    <source>
        <dbReference type="PROSITE" id="PS50109"/>
    </source>
</evidence>
<dbReference type="FunFam" id="3.30.565.10:FF:000010">
    <property type="entry name" value="Sensor histidine kinase RcsC"/>
    <property type="match status" value="1"/>
</dbReference>
<feature type="domain" description="PAS" evidence="11">
    <location>
        <begin position="734"/>
        <end position="804"/>
    </location>
</feature>
<keyword evidence="14" id="KW-1185">Reference proteome</keyword>
<dbReference type="Pfam" id="PF08447">
    <property type="entry name" value="PAS_3"/>
    <property type="match status" value="2"/>
</dbReference>
<dbReference type="SUPFAM" id="SSF55874">
    <property type="entry name" value="ATPase domain of HSP90 chaperone/DNA topoisomerase II/histidine kinase"/>
    <property type="match status" value="1"/>
</dbReference>
<keyword evidence="3 6" id="KW-0597">Phosphoprotein</keyword>
<feature type="compositionally biased region" description="Basic and acidic residues" evidence="7">
    <location>
        <begin position="304"/>
        <end position="321"/>
    </location>
</feature>
<evidence type="ECO:0000256" key="8">
    <source>
        <dbReference type="SAM" id="Phobius"/>
    </source>
</evidence>
<dbReference type="EMBL" id="BACD03000016">
    <property type="protein sequence ID" value="GAO48624.1"/>
    <property type="molecule type" value="Genomic_DNA"/>
</dbReference>
<dbReference type="InterPro" id="IPR001610">
    <property type="entry name" value="PAC"/>
</dbReference>
<feature type="region of interest" description="Disordered" evidence="7">
    <location>
        <begin position="1366"/>
        <end position="1414"/>
    </location>
</feature>
<dbReference type="PROSITE" id="PS50113">
    <property type="entry name" value="PAC"/>
    <property type="match status" value="2"/>
</dbReference>
<dbReference type="Pfam" id="PF00512">
    <property type="entry name" value="HisKA"/>
    <property type="match status" value="1"/>
</dbReference>
<dbReference type="EC" id="2.7.13.3" evidence="2"/>
<feature type="domain" description="PAC" evidence="12">
    <location>
        <begin position="807"/>
        <end position="859"/>
    </location>
</feature>
<dbReference type="Gene3D" id="1.10.287.130">
    <property type="match status" value="1"/>
</dbReference>
<dbReference type="InterPro" id="IPR005467">
    <property type="entry name" value="His_kinase_dom"/>
</dbReference>
<keyword evidence="5" id="KW-0418">Kinase</keyword>
<evidence type="ECO:0000256" key="5">
    <source>
        <dbReference type="ARBA" id="ARBA00022777"/>
    </source>
</evidence>
<dbReference type="InterPro" id="IPR000014">
    <property type="entry name" value="PAS"/>
</dbReference>
<feature type="region of interest" description="Disordered" evidence="7">
    <location>
        <begin position="170"/>
        <end position="238"/>
    </location>
</feature>
<keyword evidence="8" id="KW-1133">Transmembrane helix</keyword>